<evidence type="ECO:0000313" key="3">
    <source>
        <dbReference type="Proteomes" id="UP000187735"/>
    </source>
</evidence>
<organism evidence="2 3">
    <name type="scientific">Fuerstiella marisgermanici</name>
    <dbReference type="NCBI Taxonomy" id="1891926"/>
    <lineage>
        <taxon>Bacteria</taxon>
        <taxon>Pseudomonadati</taxon>
        <taxon>Planctomycetota</taxon>
        <taxon>Planctomycetia</taxon>
        <taxon>Planctomycetales</taxon>
        <taxon>Planctomycetaceae</taxon>
        <taxon>Fuerstiella</taxon>
    </lineage>
</organism>
<dbReference type="Proteomes" id="UP000187735">
    <property type="component" value="Chromosome"/>
</dbReference>
<name>A0A1P8WS82_9PLAN</name>
<reference evidence="2 3" key="1">
    <citation type="journal article" date="2016" name="Front. Microbiol.">
        <title>Fuerstia marisgermanicae gen. nov., sp. nov., an Unusual Member of the Phylum Planctomycetes from the German Wadden Sea.</title>
        <authorList>
            <person name="Kohn T."/>
            <person name="Heuer A."/>
            <person name="Jogler M."/>
            <person name="Vollmers J."/>
            <person name="Boedeker C."/>
            <person name="Bunk B."/>
            <person name="Rast P."/>
            <person name="Borchert D."/>
            <person name="Glockner I."/>
            <person name="Freese H.M."/>
            <person name="Klenk H.P."/>
            <person name="Overmann J."/>
            <person name="Kaster A.K."/>
            <person name="Rohde M."/>
            <person name="Wiegand S."/>
            <person name="Jogler C."/>
        </authorList>
    </citation>
    <scope>NUCLEOTIDE SEQUENCE [LARGE SCALE GENOMIC DNA]</scope>
    <source>
        <strain evidence="2 3">NH11</strain>
    </source>
</reference>
<feature type="compositionally biased region" description="Polar residues" evidence="1">
    <location>
        <begin position="9"/>
        <end position="21"/>
    </location>
</feature>
<dbReference type="KEGG" id="fmr:Fuma_06591"/>
<protein>
    <submittedName>
        <fullName evidence="2">Uncharacterized protein</fullName>
    </submittedName>
</protein>
<proteinExistence type="predicted"/>
<dbReference type="EMBL" id="CP017641">
    <property type="protein sequence ID" value="APZ96917.1"/>
    <property type="molecule type" value="Genomic_DNA"/>
</dbReference>
<dbReference type="STRING" id="1891926.Fuma_06591"/>
<keyword evidence="3" id="KW-1185">Reference proteome</keyword>
<evidence type="ECO:0000313" key="2">
    <source>
        <dbReference type="EMBL" id="APZ96917.1"/>
    </source>
</evidence>
<accession>A0A1P8WS82</accession>
<evidence type="ECO:0000256" key="1">
    <source>
        <dbReference type="SAM" id="MobiDB-lite"/>
    </source>
</evidence>
<gene>
    <name evidence="2" type="ORF">Fuma_06591</name>
</gene>
<feature type="region of interest" description="Disordered" evidence="1">
    <location>
        <begin position="1"/>
        <end position="32"/>
    </location>
</feature>
<sequence>MILGGKIHSTASPQEPFSTDSKGGAGPIEKTK</sequence>
<dbReference type="AlphaFoldDB" id="A0A1P8WS82"/>